<dbReference type="GO" id="GO:0016020">
    <property type="term" value="C:membrane"/>
    <property type="evidence" value="ECO:0007669"/>
    <property type="project" value="UniProtKB-SubCell"/>
</dbReference>
<reference evidence="6 7" key="1">
    <citation type="submission" date="2018-10" db="EMBL/GenBank/DDBJ databases">
        <title>Genomic Encyclopedia of Type Strains, Phase IV (KMG-IV): sequencing the most valuable type-strain genomes for metagenomic binning, comparative biology and taxonomic classification.</title>
        <authorList>
            <person name="Goeker M."/>
        </authorList>
    </citation>
    <scope>NUCLEOTIDE SEQUENCE [LARGE SCALE GENOMIC DNA]</scope>
    <source>
        <strain evidence="6 7">DSM 23800</strain>
    </source>
</reference>
<keyword evidence="4 5" id="KW-0472">Membrane</keyword>
<evidence type="ECO:0000256" key="4">
    <source>
        <dbReference type="ARBA" id="ARBA00023136"/>
    </source>
</evidence>
<accession>A0A420XGD8</accession>
<evidence type="ECO:0000313" key="6">
    <source>
        <dbReference type="EMBL" id="RKR71731.1"/>
    </source>
</evidence>
<evidence type="ECO:0000256" key="1">
    <source>
        <dbReference type="ARBA" id="ARBA00004141"/>
    </source>
</evidence>
<gene>
    <name evidence="6" type="ORF">DES31_1467</name>
</gene>
<feature type="transmembrane region" description="Helical" evidence="5">
    <location>
        <begin position="6"/>
        <end position="24"/>
    </location>
</feature>
<evidence type="ECO:0000256" key="2">
    <source>
        <dbReference type="ARBA" id="ARBA00022692"/>
    </source>
</evidence>
<dbReference type="EMBL" id="RBJC01000007">
    <property type="protein sequence ID" value="RKR71731.1"/>
    <property type="molecule type" value="Genomic_DNA"/>
</dbReference>
<comment type="subcellular location">
    <subcellularLocation>
        <location evidence="1">Membrane</location>
        <topology evidence="1">Multi-pass membrane protein</topology>
    </subcellularLocation>
</comment>
<comment type="caution">
    <text evidence="6">The sequence shown here is derived from an EMBL/GenBank/DDBJ whole genome shotgun (WGS) entry which is preliminary data.</text>
</comment>
<keyword evidence="6" id="KW-0378">Hydrolase</keyword>
<feature type="transmembrane region" description="Helical" evidence="5">
    <location>
        <begin position="31"/>
        <end position="49"/>
    </location>
</feature>
<name>A0A420XGD8_9PAST</name>
<feature type="transmembrane region" description="Helical" evidence="5">
    <location>
        <begin position="61"/>
        <end position="80"/>
    </location>
</feature>
<evidence type="ECO:0000313" key="7">
    <source>
        <dbReference type="Proteomes" id="UP000280099"/>
    </source>
</evidence>
<dbReference type="GO" id="GO:0016787">
    <property type="term" value="F:hydrolase activity"/>
    <property type="evidence" value="ECO:0007669"/>
    <property type="project" value="UniProtKB-KW"/>
</dbReference>
<organism evidence="6 7">
    <name type="scientific">Otariodibacter oris</name>
    <dbReference type="NCBI Taxonomy" id="1032623"/>
    <lineage>
        <taxon>Bacteria</taxon>
        <taxon>Pseudomonadati</taxon>
        <taxon>Pseudomonadota</taxon>
        <taxon>Gammaproteobacteria</taxon>
        <taxon>Pasteurellales</taxon>
        <taxon>Pasteurellaceae</taxon>
        <taxon>Otariodibacter</taxon>
    </lineage>
</organism>
<dbReference type="InterPro" id="IPR007300">
    <property type="entry name" value="CidB/LrgB"/>
</dbReference>
<keyword evidence="3 5" id="KW-1133">Transmembrane helix</keyword>
<dbReference type="PANTHER" id="PTHR30249">
    <property type="entry name" value="PUTATIVE SEROTONIN TRANSPORTER"/>
    <property type="match status" value="1"/>
</dbReference>
<evidence type="ECO:0000256" key="3">
    <source>
        <dbReference type="ARBA" id="ARBA00022989"/>
    </source>
</evidence>
<proteinExistence type="predicted"/>
<feature type="transmembrane region" description="Helical" evidence="5">
    <location>
        <begin position="207"/>
        <end position="228"/>
    </location>
</feature>
<keyword evidence="2 5" id="KW-0812">Transmembrane</keyword>
<evidence type="ECO:0000256" key="5">
    <source>
        <dbReference type="SAM" id="Phobius"/>
    </source>
</evidence>
<feature type="transmembrane region" description="Helical" evidence="5">
    <location>
        <begin position="92"/>
        <end position="114"/>
    </location>
</feature>
<feature type="transmembrane region" description="Helical" evidence="5">
    <location>
        <begin position="149"/>
        <end position="170"/>
    </location>
</feature>
<keyword evidence="7" id="KW-1185">Reference proteome</keyword>
<dbReference type="Pfam" id="PF04172">
    <property type="entry name" value="LrgB"/>
    <property type="match status" value="1"/>
</dbReference>
<sequence length="232" mass="25308">MNSSLIYFYSLFTLIVFIISRKLSKRLKVSLLNPFILSLIFLVAILYFFHIPFKSYYQGNLVVNNLLGVSIVALAVPFYEQLPQLTKHWRKIMIIVGCSTLFTMLSGLCFAWLLGANQEILIAMLPKSVTTAIAVSITEELGGNPAITAVAVTIAGIFGSAFGIGFLKWAKVTRTHAIGLSLGAVSHALGTARAMDYSIKAGSYASVALVLCGVLSSIIAPFMLHFVLKYLY</sequence>
<dbReference type="PANTHER" id="PTHR30249:SF0">
    <property type="entry name" value="PLASTIDAL GLYCOLATE_GLYCERATE TRANSLOCATOR 1, CHLOROPLASTIC"/>
    <property type="match status" value="1"/>
</dbReference>
<dbReference type="AlphaFoldDB" id="A0A420XGD8"/>
<protein>
    <submittedName>
        <fullName evidence="6">Putative murein hydrolase (TIGR00659 family)</fullName>
    </submittedName>
</protein>
<dbReference type="Proteomes" id="UP000280099">
    <property type="component" value="Unassembled WGS sequence"/>
</dbReference>